<keyword evidence="1" id="KW-0812">Transmembrane</keyword>
<keyword evidence="3" id="KW-1185">Reference proteome</keyword>
<proteinExistence type="predicted"/>
<protein>
    <submittedName>
        <fullName evidence="2">Uncharacterized protein</fullName>
    </submittedName>
</protein>
<dbReference type="OrthoDB" id="2112909at2"/>
<evidence type="ECO:0000313" key="3">
    <source>
        <dbReference type="Proteomes" id="UP000184196"/>
    </source>
</evidence>
<evidence type="ECO:0000313" key="2">
    <source>
        <dbReference type="EMBL" id="SHE54357.1"/>
    </source>
</evidence>
<keyword evidence="1" id="KW-0472">Membrane</keyword>
<keyword evidence="1" id="KW-1133">Transmembrane helix</keyword>
<dbReference type="RefSeq" id="WP_073162911.1">
    <property type="nucleotide sequence ID" value="NZ_FQUW01000006.1"/>
</dbReference>
<organism evidence="2 3">
    <name type="scientific">Desulfofundulus australicus DSM 11792</name>
    <dbReference type="NCBI Taxonomy" id="1121425"/>
    <lineage>
        <taxon>Bacteria</taxon>
        <taxon>Bacillati</taxon>
        <taxon>Bacillota</taxon>
        <taxon>Clostridia</taxon>
        <taxon>Eubacteriales</taxon>
        <taxon>Peptococcaceae</taxon>
        <taxon>Desulfofundulus</taxon>
    </lineage>
</organism>
<dbReference type="Proteomes" id="UP000184196">
    <property type="component" value="Unassembled WGS sequence"/>
</dbReference>
<sequence length="71" mass="7712">MIVLLIILFAGIILLEVPGLVKKKMWRELAAFAAYLAIGMALSIPQALGIRLPNPSKAIEALFKPVAELLK</sequence>
<evidence type="ECO:0000256" key="1">
    <source>
        <dbReference type="SAM" id="Phobius"/>
    </source>
</evidence>
<reference evidence="3" key="1">
    <citation type="submission" date="2016-11" db="EMBL/GenBank/DDBJ databases">
        <authorList>
            <person name="Varghese N."/>
            <person name="Submissions S."/>
        </authorList>
    </citation>
    <scope>NUCLEOTIDE SEQUENCE [LARGE SCALE GENOMIC DNA]</scope>
    <source>
        <strain evidence="3">DSM 11792</strain>
    </source>
</reference>
<gene>
    <name evidence="2" type="ORF">SAMN02745218_00470</name>
</gene>
<name>A0A1M4UCM4_9FIRM</name>
<feature type="transmembrane region" description="Helical" evidence="1">
    <location>
        <begin position="29"/>
        <end position="48"/>
    </location>
</feature>
<dbReference type="EMBL" id="FQUW01000006">
    <property type="protein sequence ID" value="SHE54357.1"/>
    <property type="molecule type" value="Genomic_DNA"/>
</dbReference>
<accession>A0A1M4UCM4</accession>
<dbReference type="AlphaFoldDB" id="A0A1M4UCM4"/>